<reference evidence="2" key="1">
    <citation type="submission" date="2020-02" db="EMBL/GenBank/DDBJ databases">
        <authorList>
            <person name="Meier V. D."/>
        </authorList>
    </citation>
    <scope>NUCLEOTIDE SEQUENCE</scope>
    <source>
        <strain evidence="2">AVDCRST_MAG11</strain>
    </source>
</reference>
<feature type="compositionally biased region" description="Low complexity" evidence="1">
    <location>
        <begin position="49"/>
        <end position="61"/>
    </location>
</feature>
<sequence length="190" mass="19120">GADRRAFVRRGAWGALPRGAGRDRGAAHPGDLAAGPGARRAGGGRRAGLRPALGGAAGRALQRARPRRLGRPAAPQRPRGERADARAAGRARRALAAAARGRGALDRSQGGALDGRPARGRAGARAARLGSSATGPLVDPGAAPAPPAIGHGRAAGRVQGGLDAAVARAEAEHPGQRVEVWAEDEHRLGL</sequence>
<evidence type="ECO:0000256" key="1">
    <source>
        <dbReference type="SAM" id="MobiDB-lite"/>
    </source>
</evidence>
<feature type="region of interest" description="Disordered" evidence="1">
    <location>
        <begin position="14"/>
        <end position="155"/>
    </location>
</feature>
<evidence type="ECO:0000313" key="2">
    <source>
        <dbReference type="EMBL" id="CAA9359417.1"/>
    </source>
</evidence>
<name>A0A6J4MHE4_9BACT</name>
<feature type="compositionally biased region" description="Low complexity" evidence="1">
    <location>
        <begin position="94"/>
        <end position="155"/>
    </location>
</feature>
<feature type="non-terminal residue" evidence="2">
    <location>
        <position position="190"/>
    </location>
</feature>
<gene>
    <name evidence="2" type="ORF">AVDCRST_MAG11-4014</name>
</gene>
<feature type="compositionally biased region" description="Basic and acidic residues" evidence="1">
    <location>
        <begin position="78"/>
        <end position="87"/>
    </location>
</feature>
<protein>
    <submittedName>
        <fullName evidence="2">Uncharacterized protein</fullName>
    </submittedName>
</protein>
<dbReference type="EMBL" id="CADCTU010000857">
    <property type="protein sequence ID" value="CAA9359417.1"/>
    <property type="molecule type" value="Genomic_DNA"/>
</dbReference>
<dbReference type="AlphaFoldDB" id="A0A6J4MHE4"/>
<accession>A0A6J4MHE4</accession>
<feature type="region of interest" description="Disordered" evidence="1">
    <location>
        <begin position="169"/>
        <end position="190"/>
    </location>
</feature>
<feature type="non-terminal residue" evidence="2">
    <location>
        <position position="1"/>
    </location>
</feature>
<proteinExistence type="predicted"/>
<organism evidence="2">
    <name type="scientific">uncultured Gemmatimonadaceae bacterium</name>
    <dbReference type="NCBI Taxonomy" id="246130"/>
    <lineage>
        <taxon>Bacteria</taxon>
        <taxon>Pseudomonadati</taxon>
        <taxon>Gemmatimonadota</taxon>
        <taxon>Gemmatimonadia</taxon>
        <taxon>Gemmatimonadales</taxon>
        <taxon>Gemmatimonadaceae</taxon>
        <taxon>environmental samples</taxon>
    </lineage>
</organism>